<dbReference type="Proteomes" id="UP000674318">
    <property type="component" value="Unassembled WGS sequence"/>
</dbReference>
<evidence type="ECO:0000313" key="2">
    <source>
        <dbReference type="EMBL" id="KAG5490584.1"/>
    </source>
</evidence>
<keyword evidence="3" id="KW-1185">Reference proteome</keyword>
<feature type="region of interest" description="Disordered" evidence="1">
    <location>
        <begin position="1283"/>
        <end position="1308"/>
    </location>
</feature>
<dbReference type="RefSeq" id="XP_067752912.1">
    <property type="nucleotide sequence ID" value="XM_067896755.1"/>
</dbReference>
<name>A0A836HFK6_9TRYP</name>
<evidence type="ECO:0000313" key="3">
    <source>
        <dbReference type="Proteomes" id="UP000674318"/>
    </source>
</evidence>
<feature type="region of interest" description="Disordered" evidence="1">
    <location>
        <begin position="1535"/>
        <end position="1559"/>
    </location>
</feature>
<accession>A0A836HFK6</accession>
<dbReference type="KEGG" id="phet:94286832"/>
<reference evidence="2 3" key="1">
    <citation type="submission" date="2021-02" db="EMBL/GenBank/DDBJ databases">
        <title>Porcisia hertigi Genome sequencing and assembly.</title>
        <authorList>
            <person name="Almutairi H."/>
            <person name="Gatherer D."/>
        </authorList>
    </citation>
    <scope>NUCLEOTIDE SEQUENCE [LARGE SCALE GENOMIC DNA]</scope>
    <source>
        <strain evidence="2 3">C119</strain>
    </source>
</reference>
<evidence type="ECO:0000256" key="1">
    <source>
        <dbReference type="SAM" id="MobiDB-lite"/>
    </source>
</evidence>
<dbReference type="EMBL" id="JAFJZO010000036">
    <property type="protein sequence ID" value="KAG5490584.1"/>
    <property type="molecule type" value="Genomic_DNA"/>
</dbReference>
<sequence length="1698" mass="180963">MYAHTYIHTHTHTHTHIMLGTLFFDESCVGTAFRARVRDQAAPSYQSNATRHNSWSTETATPQPHDCIARLHDGGGLAPAHSCVFSCRGEVALPSIQASLLWWLDADASVVRLLVVNDTQSSEAARGFKSRLLTVELAAAAPSDLVACGVTRSYMGDNGVSVVWVHRGLPGEAQEELLCPGFVHVTVQRDVDNTGYSNLLIFPDERVVQCAPLSCVPRSFFQGALAGSGSAACIVAALPDDVTPSTISIIVLTDGARLWRAELFADGTAAVSGFRDEHRRNVLRSLCDSNEEVRLLDTRSVVADLQRLASSMPSVSPSSADAGSAESSGSARGSTWIRRLLDSVSRTGAATADGNDSAAAGVLEVALPAVVRKCLYVAVTAVQQSSLVVVTRWNGQLEVYDTANSTLTLAQDYPIGILPQSILRPVEMNISGHGTRANPGKGQLCALPPGRVVQWATRSPSTQLLHVVSCCSSGEGPACLWSALPPLAPPSRVIGLQQAGDAGEVLAQHCTLSVAPPTQSSVPLACAVTADGRRMVLVSDIGSEEDGHLLCTRSLGALTLRGEQAYEEGVVTVVQVMEAADGAGFGDLLRTGRVHGYLCQGARMQSVVARENAVLTVERGPKTCRLYSLEGAAPDAMRLANEGVVVGVDEEDVCVMESGITGDGVVATCVGGGLLPSHRVHYVPLSEASPLLPGAAASDAVHDAEGFLLYWEGVNLLQACPHGSRLMSDLLEDVLLAAIPIAQLASLPRFLSEAHLSGHTAALQRSSATTKAAARAAIRVALSPALTATATAGETEHEFYRFSRLYVTHATLSELLSRITFLTTTYLGWQNTYSAPHALSSGVEDDCESSSADWVSNQLVAALEVLVAAYHAVPAAGADLIQLALVDGSVSQPSCDALVTALLPTLTDTACLDDDEDPSAGGWEMSALSMVQVANRLLRCGTPSTARACTLWVKQLSHRFPLLLHYQLLSLLETAGASAQSERVLALCERVCQALAREAPAAVTTALLLEGLLLTDVSGPGSAFLQVSVDEIAAFLATDPTLGPKLYAVGVLRRTTAVGFLYTSLSHTVTHRYLYTMLTACVETIERMKRAPSTTASAPTLAPFGQLRRALEELQVDALLASALARVSDGDVAGCFHDVQTALDFMARYKYSPSYAEMVQLILGHVVEAACASQAKMNALLRATTLDAAQLEEPLILRWYNYIARLPTKTATEATEALRYRAIMGLHRYLMSRHSYSQCARLMSNLATLIRCSPLRRSASARISVSELAGLALHAAEMIAPSAPMPESAAGKPGETNEAAPNEVSHNPAPIGSSQLSLGYSWQASTSAYPASFDCDASTLGAPARGSQWLTRADIPWLRRRLYQAHCERQLWRRGCTLDCTDLWVEGAPADAYRVGVEKLVAALMQARLWPQAFRFACLSAVYDPCTVLIEWAVDLLRAPREYSSREVAEAEAADADRAAAWEELIGYCGELSNLENQFYAYVGTVTAALMCAYSQVPTALLAAHRAADAYTAMTTLFHVALMLRKQVELAEVEPQCDEEDTNELSSSSSSGRARVATTGASAGNQGAASLNETRCNVWRAWCAAAGIGIDVLTKSRSCHPAASLFQRRVGAMIGSSEVPAAAATFTQTVAFPTRDFPALSSVARVPFSAFTAGALDPMAVFASELLRIPAYRASLRLVEQGEATLHQFQDLMKRPCS</sequence>
<protein>
    <submittedName>
        <fullName evidence="2">Uncharacterized protein</fullName>
    </submittedName>
</protein>
<proteinExistence type="predicted"/>
<organism evidence="2 3">
    <name type="scientific">Porcisia hertigi</name>
    <dbReference type="NCBI Taxonomy" id="2761500"/>
    <lineage>
        <taxon>Eukaryota</taxon>
        <taxon>Discoba</taxon>
        <taxon>Euglenozoa</taxon>
        <taxon>Kinetoplastea</taxon>
        <taxon>Metakinetoplastina</taxon>
        <taxon>Trypanosomatida</taxon>
        <taxon>Trypanosomatidae</taxon>
        <taxon>Leishmaniinae</taxon>
        <taxon>Porcisia</taxon>
    </lineage>
</organism>
<gene>
    <name evidence="2" type="ORF">JKF63_00704</name>
</gene>
<dbReference type="GeneID" id="94286832"/>
<comment type="caution">
    <text evidence="2">The sequence shown here is derived from an EMBL/GenBank/DDBJ whole genome shotgun (WGS) entry which is preliminary data.</text>
</comment>
<dbReference type="OrthoDB" id="272567at2759"/>